<comment type="similarity">
    <text evidence="2">Belongs to the RmuC family.</text>
</comment>
<accession>I5B0C6</accession>
<dbReference type="RefSeq" id="WP_004071790.1">
    <property type="nucleotide sequence ID" value="NZ_CM001488.1"/>
</dbReference>
<keyword evidence="7" id="KW-1185">Reference proteome</keyword>
<evidence type="ECO:0000313" key="7">
    <source>
        <dbReference type="Proteomes" id="UP000005778"/>
    </source>
</evidence>
<dbReference type="PANTHER" id="PTHR30563">
    <property type="entry name" value="DNA RECOMBINATION PROTEIN RMUC"/>
    <property type="match status" value="1"/>
</dbReference>
<proteinExistence type="inferred from homology"/>
<keyword evidence="5" id="KW-0472">Membrane</keyword>
<keyword evidence="3" id="KW-0175">Coiled coil</keyword>
<gene>
    <name evidence="6" type="ORF">DespoDRAFT_00962</name>
</gene>
<dbReference type="eggNOG" id="COG1322">
    <property type="taxonomic scope" value="Bacteria"/>
</dbReference>
<evidence type="ECO:0000256" key="4">
    <source>
        <dbReference type="ARBA" id="ARBA00023172"/>
    </source>
</evidence>
<reference evidence="6 7" key="2">
    <citation type="submission" date="2012-02" db="EMBL/GenBank/DDBJ databases">
        <title>Improved High-Quality Draft sequence of Desulfobacter postgatei 2ac9.</title>
        <authorList>
            <consortium name="US DOE Joint Genome Institute"/>
            <person name="Lucas S."/>
            <person name="Han J."/>
            <person name="Lapidus A."/>
            <person name="Cheng J.-F."/>
            <person name="Goodwin L."/>
            <person name="Pitluck S."/>
            <person name="Peters L."/>
            <person name="Ovchinnikova G."/>
            <person name="Held B."/>
            <person name="Detter J.C."/>
            <person name="Han C."/>
            <person name="Tapia R."/>
            <person name="Land M."/>
            <person name="Hauser L."/>
            <person name="Kyrpides N."/>
            <person name="Ivanova N."/>
            <person name="Pagani I."/>
            <person name="Orellana R."/>
            <person name="Lovley D."/>
            <person name="Woyke T."/>
        </authorList>
    </citation>
    <scope>NUCLEOTIDE SEQUENCE [LARGE SCALE GENOMIC DNA]</scope>
    <source>
        <strain evidence="6 7">2ac9</strain>
    </source>
</reference>
<dbReference type="InterPro" id="IPR003798">
    <property type="entry name" value="DNA_recombination_RmuC"/>
</dbReference>
<dbReference type="PANTHER" id="PTHR30563:SF0">
    <property type="entry name" value="DNA RECOMBINATION PROTEIN RMUC"/>
    <property type="match status" value="1"/>
</dbReference>
<reference evidence="6 7" key="1">
    <citation type="submission" date="2011-09" db="EMBL/GenBank/DDBJ databases">
        <authorList>
            <consortium name="US DOE Joint Genome Institute (JGI-PGF)"/>
            <person name="Lucas S."/>
            <person name="Han J."/>
            <person name="Lapidus A."/>
            <person name="Cheng J.-F."/>
            <person name="Goodwin L."/>
            <person name="Pitluck S."/>
            <person name="Peters L."/>
            <person name="Land M.L."/>
            <person name="Hauser L."/>
            <person name="Orellana R."/>
            <person name="Lovley D."/>
            <person name="Woyke T.J."/>
        </authorList>
    </citation>
    <scope>NUCLEOTIDE SEQUENCE [LARGE SCALE GENOMIC DNA]</scope>
    <source>
        <strain evidence="6 7">2ac9</strain>
    </source>
</reference>
<evidence type="ECO:0000256" key="3">
    <source>
        <dbReference type="ARBA" id="ARBA00023054"/>
    </source>
</evidence>
<dbReference type="GO" id="GO:0006310">
    <property type="term" value="P:DNA recombination"/>
    <property type="evidence" value="ECO:0007669"/>
    <property type="project" value="UniProtKB-KW"/>
</dbReference>
<dbReference type="Pfam" id="PF02646">
    <property type="entry name" value="RmuC"/>
    <property type="match status" value="1"/>
</dbReference>
<evidence type="ECO:0000256" key="2">
    <source>
        <dbReference type="ARBA" id="ARBA00009840"/>
    </source>
</evidence>
<dbReference type="Proteomes" id="UP000005778">
    <property type="component" value="Chromosome"/>
</dbReference>
<keyword evidence="5" id="KW-0812">Transmembrane</keyword>
<dbReference type="AlphaFoldDB" id="I5B0C6"/>
<sequence length="401" mass="44420">MIDFAHMTISTGNLAFLGAGFGLGLLTALVLVKLVMHFFSDRFKALSNKALYENSRHFMDMAQSHFSGYVREAHQDFKVKEEAFTRAVDPVHRMLDRYEQRLGTMEKDRSQAFGAISQYLSDMAKIQHQLAKETDNLVKALRVPHVRGRWGEVTLKRAVELAGMVDHCDFIEQGVQGSGKGALRPDMVVKLPGNRQVVVDAKVPLMAYLDALETTNEAAQKERLDDHARQVMAHIIQLGSKNYAAAFSPSPEFVVLFIPGENFFSAALAARPDLIEKGVSHGVILATPTTLIALLKTVSYVWLQQAGHENARAIRELGLELFERLSTMAGHMNRLGKDIERTAATFNRTLGAMEKRVLVSARKFENLGVSSAGLPDCEPVSGSVLTLNRIKERSPGDETDE</sequence>
<keyword evidence="4" id="KW-0233">DNA recombination</keyword>
<protein>
    <recommendedName>
        <fullName evidence="8">DNA recombination protein RmuC</fullName>
    </recommendedName>
</protein>
<dbReference type="EMBL" id="CM001488">
    <property type="protein sequence ID" value="EIM62939.1"/>
    <property type="molecule type" value="Genomic_DNA"/>
</dbReference>
<feature type="transmembrane region" description="Helical" evidence="5">
    <location>
        <begin position="14"/>
        <end position="39"/>
    </location>
</feature>
<evidence type="ECO:0000256" key="5">
    <source>
        <dbReference type="SAM" id="Phobius"/>
    </source>
</evidence>
<comment type="function">
    <text evidence="1">Involved in DNA recombination.</text>
</comment>
<evidence type="ECO:0000256" key="1">
    <source>
        <dbReference type="ARBA" id="ARBA00003416"/>
    </source>
</evidence>
<organism evidence="6 7">
    <name type="scientific">Desulfobacter postgatei 2ac9</name>
    <dbReference type="NCBI Taxonomy" id="879212"/>
    <lineage>
        <taxon>Bacteria</taxon>
        <taxon>Pseudomonadati</taxon>
        <taxon>Thermodesulfobacteriota</taxon>
        <taxon>Desulfobacteria</taxon>
        <taxon>Desulfobacterales</taxon>
        <taxon>Desulfobacteraceae</taxon>
        <taxon>Desulfobacter</taxon>
    </lineage>
</organism>
<name>I5B0C6_9BACT</name>
<dbReference type="HOGENOM" id="CLU_024057_1_1_7"/>
<keyword evidence="5" id="KW-1133">Transmembrane helix</keyword>
<evidence type="ECO:0008006" key="8">
    <source>
        <dbReference type="Google" id="ProtNLM"/>
    </source>
</evidence>
<dbReference type="STRING" id="879212.DespoDRAFT_00962"/>
<evidence type="ECO:0000313" key="6">
    <source>
        <dbReference type="EMBL" id="EIM62939.1"/>
    </source>
</evidence>